<feature type="transmembrane region" description="Helical" evidence="9">
    <location>
        <begin position="793"/>
        <end position="818"/>
    </location>
</feature>
<feature type="transmembrane region" description="Helical" evidence="9">
    <location>
        <begin position="524"/>
        <end position="545"/>
    </location>
</feature>
<dbReference type="GO" id="GO:0032217">
    <property type="term" value="F:riboflavin transmembrane transporter activity"/>
    <property type="evidence" value="ECO:0007669"/>
    <property type="project" value="InterPro"/>
</dbReference>
<dbReference type="InterPro" id="IPR050281">
    <property type="entry name" value="Flavin_monoamine_oxidase"/>
</dbReference>
<name>A0A813Z1G1_9BILA</name>
<sequence>METVNHVFDLIVIGCGAAGIGAAIKFQKLLPTAHLLVLEARDRIGGRAFTDTKTFGESAPVDLGARWLCHNQPDNLVRAYYVLSDGDRIDTDIYGTSTMAIFDEDGTPISEDLIKQVKTIAEKLFSNIKQYPHDMPDVSMLDAIHKQHIKIDNEKMQRLLDMWLSFTENHEASDLAELSAKCYAKGDGDLENCYLEIAGGFGSFIKQIAEQHKLPIKLNTVVTHIDTSTQFDGLIHVATQDGCYYLCKYVLVTVPLGCLKACSIDFTPPLPQWKQEAIDKMGFGLHNKVYLQFSSVFWDQELTKISVATNRFKFYFCIPEARIVVLHIVGSVAYELEHLRDEEIVEQVVNSLRIIYPLMTDPIKWLVTRWGSDPFSGGSYSNFQVGNNNETLKKLARETHDGRVHWAGEHTNYDGTIGYVDSAFESGHREAILICKKLRQPKTMLWKNIDNSTIIVFILLTIFSLSPNILFYGIPIELPALINQLPEGWSLPAIFNLISQGAIISLIIIFLLRHLTKSNSYETITIIITLLISVITFITLGLFWHKTTIINNISHSTYFLLFSFLIYVCDYSGSVLFLTYFDRYVSIMMRAYFLGDGVSSAALAILGFVQDSEKTQCIPIIIGNKTVLTEQASSLVFSVRIYFFILSFIMFCSLISFLILSITKIGQDESNKNDESIKLINISDDQIDEQHSQINNKLYFLAMFWSCFITYGFLPGLQTYALVPYSHDIYQKTIISIEISYLLVQIFCAIYSNITIERYPNLVHIFNIIGTILIIYIFIIAKMSPCPPFIDSILLGGLISGLIYIIINGLSHIAYILLNIYFHKVSGEKGLFWSSVKVKCGIASGAIINYMLTVHFQLFKERFPCHDYVCS</sequence>
<comment type="similarity">
    <text evidence="3">Belongs to the riboflavin transporter family.</text>
</comment>
<evidence type="ECO:0000313" key="12">
    <source>
        <dbReference type="Proteomes" id="UP000663860"/>
    </source>
</evidence>
<accession>A0A813Z1G1</accession>
<feature type="domain" description="Amine oxidase" evidence="10">
    <location>
        <begin position="35"/>
        <end position="431"/>
    </location>
</feature>
<comment type="catalytic activity">
    <reaction evidence="1">
        <text>riboflavin(in) = riboflavin(out)</text>
        <dbReference type="Rhea" id="RHEA:35015"/>
        <dbReference type="ChEBI" id="CHEBI:57986"/>
    </reaction>
</comment>
<dbReference type="EMBL" id="CAJNOE010000090">
    <property type="protein sequence ID" value="CAF0893130.1"/>
    <property type="molecule type" value="Genomic_DNA"/>
</dbReference>
<dbReference type="PANTHER" id="PTHR10742">
    <property type="entry name" value="FLAVIN MONOAMINE OXIDASE"/>
    <property type="match status" value="1"/>
</dbReference>
<feature type="transmembrane region" description="Helical" evidence="9">
    <location>
        <begin position="729"/>
        <end position="750"/>
    </location>
</feature>
<dbReference type="SUPFAM" id="SSF54373">
    <property type="entry name" value="FAD-linked reductases, C-terminal domain"/>
    <property type="match status" value="1"/>
</dbReference>
<feature type="transmembrane region" description="Helical" evidence="9">
    <location>
        <begin position="698"/>
        <end position="717"/>
    </location>
</feature>
<dbReference type="Proteomes" id="UP000663860">
    <property type="component" value="Unassembled WGS sequence"/>
</dbReference>
<keyword evidence="8 9" id="KW-0472">Membrane</keyword>
<comment type="subcellular location">
    <subcellularLocation>
        <location evidence="2">Cell membrane</location>
        <topology evidence="2">Multi-pass membrane protein</topology>
    </subcellularLocation>
</comment>
<dbReference type="Gene3D" id="3.90.660.10">
    <property type="match status" value="1"/>
</dbReference>
<evidence type="ECO:0000256" key="6">
    <source>
        <dbReference type="ARBA" id="ARBA00022692"/>
    </source>
</evidence>
<comment type="caution">
    <text evidence="11">The sequence shown here is derived from an EMBL/GenBank/DDBJ whole genome shotgun (WGS) entry which is preliminary data.</text>
</comment>
<dbReference type="InterPro" id="IPR002937">
    <property type="entry name" value="Amino_oxidase"/>
</dbReference>
<dbReference type="GO" id="GO:0005886">
    <property type="term" value="C:plasma membrane"/>
    <property type="evidence" value="ECO:0007669"/>
    <property type="project" value="UniProtKB-SubCell"/>
</dbReference>
<evidence type="ECO:0000259" key="10">
    <source>
        <dbReference type="Pfam" id="PF01593"/>
    </source>
</evidence>
<reference evidence="11" key="1">
    <citation type="submission" date="2021-02" db="EMBL/GenBank/DDBJ databases">
        <authorList>
            <person name="Nowell W R."/>
        </authorList>
    </citation>
    <scope>NUCLEOTIDE SEQUENCE</scope>
</reference>
<dbReference type="PANTHER" id="PTHR10742:SF410">
    <property type="entry name" value="LYSINE-SPECIFIC HISTONE DEMETHYLASE 2"/>
    <property type="match status" value="1"/>
</dbReference>
<proteinExistence type="inferred from homology"/>
<evidence type="ECO:0000256" key="8">
    <source>
        <dbReference type="ARBA" id="ARBA00023136"/>
    </source>
</evidence>
<dbReference type="InterPro" id="IPR009357">
    <property type="entry name" value="Riboflavin_transptr"/>
</dbReference>
<feature type="transmembrane region" description="Helical" evidence="9">
    <location>
        <begin position="641"/>
        <end position="662"/>
    </location>
</feature>
<dbReference type="Gene3D" id="3.50.50.60">
    <property type="entry name" value="FAD/NAD(P)-binding domain"/>
    <property type="match status" value="1"/>
</dbReference>
<dbReference type="SUPFAM" id="SSF51905">
    <property type="entry name" value="FAD/NAD(P)-binding domain"/>
    <property type="match status" value="1"/>
</dbReference>
<dbReference type="InterPro" id="IPR036188">
    <property type="entry name" value="FAD/NAD-bd_sf"/>
</dbReference>
<gene>
    <name evidence="11" type="ORF">IZO911_LOCUS11832</name>
</gene>
<feature type="transmembrane region" description="Helical" evidence="9">
    <location>
        <begin position="762"/>
        <end position="781"/>
    </location>
</feature>
<evidence type="ECO:0000256" key="2">
    <source>
        <dbReference type="ARBA" id="ARBA00004651"/>
    </source>
</evidence>
<evidence type="ECO:0000256" key="5">
    <source>
        <dbReference type="ARBA" id="ARBA00022475"/>
    </source>
</evidence>
<evidence type="ECO:0000256" key="7">
    <source>
        <dbReference type="ARBA" id="ARBA00022989"/>
    </source>
</evidence>
<keyword evidence="7 9" id="KW-1133">Transmembrane helix</keyword>
<feature type="transmembrane region" description="Helical" evidence="9">
    <location>
        <begin position="494"/>
        <end position="512"/>
    </location>
</feature>
<keyword evidence="5" id="KW-1003">Cell membrane</keyword>
<feature type="transmembrane region" description="Helical" evidence="9">
    <location>
        <begin position="454"/>
        <end position="474"/>
    </location>
</feature>
<evidence type="ECO:0000256" key="9">
    <source>
        <dbReference type="SAM" id="Phobius"/>
    </source>
</evidence>
<dbReference type="GO" id="GO:0016491">
    <property type="term" value="F:oxidoreductase activity"/>
    <property type="evidence" value="ECO:0007669"/>
    <property type="project" value="InterPro"/>
</dbReference>
<protein>
    <recommendedName>
        <fullName evidence="10">Amine oxidase domain-containing protein</fullName>
    </recommendedName>
</protein>
<dbReference type="AlphaFoldDB" id="A0A813Z1G1"/>
<evidence type="ECO:0000256" key="4">
    <source>
        <dbReference type="ARBA" id="ARBA00022448"/>
    </source>
</evidence>
<evidence type="ECO:0000256" key="3">
    <source>
        <dbReference type="ARBA" id="ARBA00006366"/>
    </source>
</evidence>
<feature type="transmembrane region" description="Helical" evidence="9">
    <location>
        <begin position="557"/>
        <end position="579"/>
    </location>
</feature>
<organism evidence="11 12">
    <name type="scientific">Adineta steineri</name>
    <dbReference type="NCBI Taxonomy" id="433720"/>
    <lineage>
        <taxon>Eukaryota</taxon>
        <taxon>Metazoa</taxon>
        <taxon>Spiralia</taxon>
        <taxon>Gnathifera</taxon>
        <taxon>Rotifera</taxon>
        <taxon>Eurotatoria</taxon>
        <taxon>Bdelloidea</taxon>
        <taxon>Adinetida</taxon>
        <taxon>Adinetidae</taxon>
        <taxon>Adineta</taxon>
    </lineage>
</organism>
<feature type="transmembrane region" description="Helical" evidence="9">
    <location>
        <begin position="830"/>
        <end position="852"/>
    </location>
</feature>
<keyword evidence="6 9" id="KW-0812">Transmembrane</keyword>
<dbReference type="Pfam" id="PF06237">
    <property type="entry name" value="SLC52_ribofla_tr"/>
    <property type="match status" value="1"/>
</dbReference>
<evidence type="ECO:0000313" key="11">
    <source>
        <dbReference type="EMBL" id="CAF0893130.1"/>
    </source>
</evidence>
<dbReference type="Pfam" id="PF01593">
    <property type="entry name" value="Amino_oxidase"/>
    <property type="match status" value="1"/>
</dbReference>
<feature type="transmembrane region" description="Helical" evidence="9">
    <location>
        <begin position="6"/>
        <end position="24"/>
    </location>
</feature>
<keyword evidence="4" id="KW-0813">Transport</keyword>
<evidence type="ECO:0000256" key="1">
    <source>
        <dbReference type="ARBA" id="ARBA00000215"/>
    </source>
</evidence>